<organism evidence="2 3">
    <name type="scientific">Erythrobacter ani</name>
    <dbReference type="NCBI Taxonomy" id="2827235"/>
    <lineage>
        <taxon>Bacteria</taxon>
        <taxon>Pseudomonadati</taxon>
        <taxon>Pseudomonadota</taxon>
        <taxon>Alphaproteobacteria</taxon>
        <taxon>Sphingomonadales</taxon>
        <taxon>Erythrobacteraceae</taxon>
        <taxon>Erythrobacter/Porphyrobacter group</taxon>
        <taxon>Erythrobacter</taxon>
    </lineage>
</organism>
<dbReference type="PANTHER" id="PTHR11647:SF1">
    <property type="entry name" value="COLLAPSIN RESPONSE MEDIATOR PROTEIN"/>
    <property type="match status" value="1"/>
</dbReference>
<feature type="domain" description="Amidohydrolase 3" evidence="1">
    <location>
        <begin position="45"/>
        <end position="536"/>
    </location>
</feature>
<dbReference type="InterPro" id="IPR013108">
    <property type="entry name" value="Amidohydro_3"/>
</dbReference>
<dbReference type="RefSeq" id="WP_218318037.1">
    <property type="nucleotide sequence ID" value="NZ_JAGSPB010000003.1"/>
</dbReference>
<dbReference type="Proteomes" id="UP000699975">
    <property type="component" value="Unassembled WGS sequence"/>
</dbReference>
<dbReference type="Pfam" id="PF07969">
    <property type="entry name" value="Amidohydro_3"/>
    <property type="match status" value="1"/>
</dbReference>
<dbReference type="EMBL" id="JAGSPB010000003">
    <property type="protein sequence ID" value="MBV7267530.1"/>
    <property type="molecule type" value="Genomic_DNA"/>
</dbReference>
<gene>
    <name evidence="2" type="ORF">KCG45_15190</name>
</gene>
<evidence type="ECO:0000313" key="2">
    <source>
        <dbReference type="EMBL" id="MBV7267530.1"/>
    </source>
</evidence>
<evidence type="ECO:0000313" key="3">
    <source>
        <dbReference type="Proteomes" id="UP000699975"/>
    </source>
</evidence>
<evidence type="ECO:0000259" key="1">
    <source>
        <dbReference type="Pfam" id="PF07969"/>
    </source>
</evidence>
<comment type="caution">
    <text evidence="2">The sequence shown here is derived from an EMBL/GenBank/DDBJ whole genome shotgun (WGS) entry which is preliminary data.</text>
</comment>
<proteinExistence type="predicted"/>
<sequence>MLDVVIKGGKLVDGLGGKPYASDIGIKDGMIAEIAANITSAAQQSIDASGAIVTPGYVDIHTHYDGQVCWDDTLDPSASHGVTTVIMGNCGVGFAPVPPSGESDLISVMEGVEDIPGTALYEGIDWGRWETFPEYLDYLGSREYALDIGAQVPHAALRNYVMGERGRSNEPATEEDMAAMARLVEESFEAGAVGFSTSRTIGHRAMDGQPIPGTYAADDEIMHFAEVMRKAGKGVFELIPAGCIGELEALGGEINTPEQEIALMDRIARTSGQPVTFTTLQHREEPDAWKTVLAKSAELNASGSQLYPQVASRPIGLVTSLKTYHMFERRETFLKLADLPFEQIVAEMEKPEVRSAILSDRDIPSGQAGMMGNAHLMFTGAAPLLFELEQPINYEPKPEESFSAQAQAKGQSDEEFMYDFLVSKGGSRFAILLGSNFADHDFSAIRDMLMHPETVIGLSDAGAHVNLIFDGVAPTYQMTHWGRDRTRGDKIPIEFLVAKQTKRNADLYGLCDRGSLEVGKRADINVIDFANLHLGNLEVRDDLPAGGQRILQPARGYIATFVKGVQTRSNDRDTGRRPGRLIRA</sequence>
<protein>
    <submittedName>
        <fullName evidence="2">Amidohydrolase family protein</fullName>
    </submittedName>
</protein>
<accession>A0ABS6SR88</accession>
<keyword evidence="3" id="KW-1185">Reference proteome</keyword>
<dbReference type="PANTHER" id="PTHR11647">
    <property type="entry name" value="HYDRANTOINASE/DIHYDROPYRIMIDINASE FAMILY MEMBER"/>
    <property type="match status" value="1"/>
</dbReference>
<name>A0ABS6SR88_9SPHN</name>
<reference evidence="2 3" key="1">
    <citation type="submission" date="2021-04" db="EMBL/GenBank/DDBJ databases">
        <authorList>
            <person name="Pira H."/>
            <person name="Risdian C."/>
            <person name="Wink J."/>
        </authorList>
    </citation>
    <scope>NUCLEOTIDE SEQUENCE [LARGE SCALE GENOMIC DNA]</scope>
    <source>
        <strain evidence="2 3">WH131</strain>
    </source>
</reference>
<dbReference type="InterPro" id="IPR050378">
    <property type="entry name" value="Metallo-dep_Hydrolases_sf"/>
</dbReference>